<dbReference type="InterPro" id="IPR036291">
    <property type="entry name" value="NAD(P)-bd_dom_sf"/>
</dbReference>
<dbReference type="InterPro" id="IPR028614">
    <property type="entry name" value="GDP_fucose/colitose_synth"/>
</dbReference>
<comment type="function">
    <text evidence="9">Catalyzes the two-step NADP-dependent conversion of GDP-4-dehydro-6-deoxy-D-mannose to GDP-fucose, involving an epimerase and a reductase reaction.</text>
</comment>
<dbReference type="STRING" id="249408.BOO71_0013744"/>
<evidence type="ECO:0000256" key="7">
    <source>
        <dbReference type="ARBA" id="ARBA00023268"/>
    </source>
</evidence>
<feature type="site" description="Important for catalytic activity" evidence="9">
    <location>
        <position position="111"/>
    </location>
</feature>
<dbReference type="CDD" id="cd05239">
    <property type="entry name" value="GDP_FS_SDR_e"/>
    <property type="match status" value="1"/>
</dbReference>
<comment type="caution">
    <text evidence="11">The sequence shown here is derived from an EMBL/GenBank/DDBJ whole genome shotgun (WGS) entry which is preliminary data.</text>
</comment>
<protein>
    <recommendedName>
        <fullName evidence="3 9">GDP-L-fucose synthase</fullName>
        <ecNumber evidence="3 9">1.1.1.271</ecNumber>
    </recommendedName>
    <alternativeName>
        <fullName evidence="9">GDP-4-keto-6-deoxy-D-mannose-3,5-epimerase-4-reductase</fullName>
    </alternativeName>
</protein>
<feature type="binding site" evidence="9">
    <location>
        <begin position="14"/>
        <end position="20"/>
    </location>
    <ligand>
        <name>NADP(+)</name>
        <dbReference type="ChEBI" id="CHEBI:58349"/>
    </ligand>
</feature>
<dbReference type="HAMAP" id="MF_00956">
    <property type="entry name" value="GDP_fucose_synth"/>
    <property type="match status" value="1"/>
</dbReference>
<dbReference type="EMBL" id="MSTI01000161">
    <property type="protein sequence ID" value="OLV15815.1"/>
    <property type="molecule type" value="Genomic_DNA"/>
</dbReference>
<feature type="domain" description="NAD-dependent epimerase/dehydratase" evidence="10">
    <location>
        <begin position="10"/>
        <end position="241"/>
    </location>
</feature>
<dbReference type="PANTHER" id="PTHR43238">
    <property type="entry name" value="GDP-L-FUCOSE SYNTHASE"/>
    <property type="match status" value="1"/>
</dbReference>
<feature type="binding site" evidence="9">
    <location>
        <position position="206"/>
    </location>
    <ligand>
        <name>substrate</name>
    </ligand>
</feature>
<dbReference type="Proteomes" id="UP000186607">
    <property type="component" value="Unassembled WGS sequence"/>
</dbReference>
<evidence type="ECO:0000256" key="8">
    <source>
        <dbReference type="ARBA" id="ARBA00051935"/>
    </source>
</evidence>
<evidence type="ECO:0000256" key="2">
    <source>
        <dbReference type="ARBA" id="ARBA00005959"/>
    </source>
</evidence>
<evidence type="ECO:0000256" key="9">
    <source>
        <dbReference type="HAMAP-Rule" id="MF_00956"/>
    </source>
</evidence>
<dbReference type="Pfam" id="PF01370">
    <property type="entry name" value="Epimerase"/>
    <property type="match status" value="1"/>
</dbReference>
<evidence type="ECO:0000256" key="5">
    <source>
        <dbReference type="ARBA" id="ARBA00023002"/>
    </source>
</evidence>
<feature type="binding site" evidence="9">
    <location>
        <position position="273"/>
    </location>
    <ligand>
        <name>substrate</name>
    </ligand>
</feature>
<dbReference type="UniPathway" id="UPA00128">
    <property type="reaction ID" value="UER00191"/>
</dbReference>
<feature type="site" description="Important for catalytic activity" evidence="9">
    <location>
        <position position="113"/>
    </location>
</feature>
<dbReference type="AlphaFoldDB" id="A0A1U7NSC8"/>
<keyword evidence="4 9" id="KW-0521">NADP</keyword>
<evidence type="ECO:0000256" key="1">
    <source>
        <dbReference type="ARBA" id="ARBA00004883"/>
    </source>
</evidence>
<dbReference type="GO" id="GO:0042351">
    <property type="term" value="P:'de novo' GDP-L-fucose biosynthetic process"/>
    <property type="evidence" value="ECO:0007669"/>
    <property type="project" value="UniProtKB-UniRule"/>
</dbReference>
<sequence>MAGMNRDARIYLAGHRGLVGGAILRRLQAEGYGNLVTRTSAELDLRDQAAVKAFFEQERPEYVFLAAAKVGGILANSTYPAQFLYDNLMIAANVIHASHKTGVRKLLNLGSSCIYPRLAPQPLREESLLTGPLEDTNRAYAVAKIAAIELCDHYRAQYGDDFISAMPTNLYGPGDNFDLQGSHVLPALMRKIVEAREANAPQVEVWGSGTPLREFLYVDDLADACLFLMQNVSESGPINVGTGKDLAIRELAELIAKEVGYTGQLAFDASKPDGTPRKLMDISHLGKLGWQAETSLQIGIQKTLDWYSSNVSPRIVE</sequence>
<evidence type="ECO:0000313" key="11">
    <source>
        <dbReference type="EMBL" id="OLV15815.1"/>
    </source>
</evidence>
<dbReference type="SUPFAM" id="SSF51735">
    <property type="entry name" value="NAD(P)-binding Rossmann-fold domains"/>
    <property type="match status" value="1"/>
</dbReference>
<dbReference type="Gene3D" id="3.90.25.10">
    <property type="entry name" value="UDP-galactose 4-epimerase, domain 1"/>
    <property type="match status" value="1"/>
</dbReference>
<feature type="binding site" evidence="9">
    <location>
        <position position="191"/>
    </location>
    <ligand>
        <name>substrate</name>
    </ligand>
</feature>
<evidence type="ECO:0000256" key="4">
    <source>
        <dbReference type="ARBA" id="ARBA00022857"/>
    </source>
</evidence>
<feature type="binding site" evidence="9">
    <location>
        <position position="183"/>
    </location>
    <ligand>
        <name>NADP(+)</name>
        <dbReference type="ChEBI" id="CHEBI:58349"/>
    </ligand>
</feature>
<feature type="binding site" evidence="9">
    <location>
        <position position="213"/>
    </location>
    <ligand>
        <name>substrate</name>
    </ligand>
</feature>
<proteinExistence type="inferred from homology"/>
<comment type="catalytic activity">
    <reaction evidence="8 9">
        <text>GDP-beta-L-fucose + NADP(+) = GDP-4-dehydro-alpha-D-rhamnose + NADPH + H(+)</text>
        <dbReference type="Rhea" id="RHEA:18885"/>
        <dbReference type="ChEBI" id="CHEBI:15378"/>
        <dbReference type="ChEBI" id="CHEBI:57273"/>
        <dbReference type="ChEBI" id="CHEBI:57783"/>
        <dbReference type="ChEBI" id="CHEBI:57964"/>
        <dbReference type="ChEBI" id="CHEBI:58349"/>
        <dbReference type="EC" id="1.1.1.271"/>
    </reaction>
</comment>
<dbReference type="Gene3D" id="3.40.50.720">
    <property type="entry name" value="NAD(P)-binding Rossmann-like Domain"/>
    <property type="match status" value="1"/>
</dbReference>
<accession>A0A1U7NSC8</accession>
<dbReference type="EC" id="1.1.1.271" evidence="3 9"/>
<feature type="binding site" evidence="9">
    <location>
        <begin position="109"/>
        <end position="112"/>
    </location>
    <ligand>
        <name>NADP(+)</name>
        <dbReference type="ChEBI" id="CHEBI:58349"/>
    </ligand>
</feature>
<dbReference type="InterPro" id="IPR001509">
    <property type="entry name" value="Epimerase_deHydtase"/>
</dbReference>
<comment type="pathway">
    <text evidence="1 9">Nucleotide-sugar biosynthesis; GDP-L-fucose biosynthesis via de novo pathway; GDP-L-fucose from GDP-alpha-D-mannose: step 2/2.</text>
</comment>
<evidence type="ECO:0000256" key="3">
    <source>
        <dbReference type="ARBA" id="ARBA00012371"/>
    </source>
</evidence>
<reference evidence="11 12" key="1">
    <citation type="submission" date="2017-01" db="EMBL/GenBank/DDBJ databases">
        <title>Genome Analysis of Deinococcus marmoris KOPRI26562.</title>
        <authorList>
            <person name="Kim J.H."/>
            <person name="Oh H.-M."/>
        </authorList>
    </citation>
    <scope>NUCLEOTIDE SEQUENCE [LARGE SCALE GENOMIC DNA]</scope>
    <source>
        <strain evidence="11 12">KOPRI26562</strain>
    </source>
</reference>
<dbReference type="GO" id="GO:0050577">
    <property type="term" value="F:GDP-L-fucose synthase activity"/>
    <property type="evidence" value="ECO:0007669"/>
    <property type="project" value="UniProtKB-UniRule"/>
</dbReference>
<gene>
    <name evidence="9" type="primary">fcl</name>
    <name evidence="11" type="ORF">BOO71_0013744</name>
</gene>
<feature type="binding site" evidence="9">
    <location>
        <position position="144"/>
    </location>
    <ligand>
        <name>NADP(+)</name>
        <dbReference type="ChEBI" id="CHEBI:58349"/>
    </ligand>
</feature>
<feature type="active site" description="Proton donor/acceptor" evidence="9">
    <location>
        <position position="140"/>
    </location>
</feature>
<evidence type="ECO:0000259" key="10">
    <source>
        <dbReference type="Pfam" id="PF01370"/>
    </source>
</evidence>
<evidence type="ECO:0000313" key="12">
    <source>
        <dbReference type="Proteomes" id="UP000186607"/>
    </source>
</evidence>
<dbReference type="GO" id="GO:0016853">
    <property type="term" value="F:isomerase activity"/>
    <property type="evidence" value="ECO:0007669"/>
    <property type="project" value="UniProtKB-KW"/>
</dbReference>
<organism evidence="11 12">
    <name type="scientific">Deinococcus marmoris</name>
    <dbReference type="NCBI Taxonomy" id="249408"/>
    <lineage>
        <taxon>Bacteria</taxon>
        <taxon>Thermotogati</taxon>
        <taxon>Deinococcota</taxon>
        <taxon>Deinococci</taxon>
        <taxon>Deinococcales</taxon>
        <taxon>Deinococcaceae</taxon>
        <taxon>Deinococcus</taxon>
    </lineage>
</organism>
<evidence type="ECO:0000256" key="6">
    <source>
        <dbReference type="ARBA" id="ARBA00023235"/>
    </source>
</evidence>
<comment type="similarity">
    <text evidence="2 9">Belongs to the NAD(P)-dependent epimerase/dehydratase family. Fucose synthase subfamily.</text>
</comment>
<keyword evidence="12" id="KW-1185">Reference proteome</keyword>
<keyword evidence="6 9" id="KW-0413">Isomerase</keyword>
<keyword evidence="7 9" id="KW-0511">Multifunctional enzyme</keyword>
<feature type="binding site" evidence="9">
    <location>
        <begin position="167"/>
        <end position="170"/>
    </location>
    <ligand>
        <name>NADP(+)</name>
        <dbReference type="ChEBI" id="CHEBI:58349"/>
    </ligand>
</feature>
<keyword evidence="5 9" id="KW-0560">Oxidoreductase</keyword>
<dbReference type="PANTHER" id="PTHR43238:SF1">
    <property type="entry name" value="GDP-L-FUCOSE SYNTHASE"/>
    <property type="match status" value="1"/>
</dbReference>
<dbReference type="GO" id="GO:0070401">
    <property type="term" value="F:NADP+ binding"/>
    <property type="evidence" value="ECO:0007669"/>
    <property type="project" value="UniProtKB-UniRule"/>
</dbReference>
<dbReference type="FunFam" id="3.40.50.720:FF:000101">
    <property type="entry name" value="GDP-L-fucose synthase"/>
    <property type="match status" value="1"/>
</dbReference>
<name>A0A1U7NSC8_9DEIO</name>